<comment type="caution">
    <text evidence="3">The sequence shown here is derived from an EMBL/GenBank/DDBJ whole genome shotgun (WGS) entry which is preliminary data.</text>
</comment>
<keyword evidence="4" id="KW-1185">Reference proteome</keyword>
<evidence type="ECO:0000313" key="4">
    <source>
        <dbReference type="Proteomes" id="UP000760480"/>
    </source>
</evidence>
<dbReference type="EMBL" id="SPMZ01000029">
    <property type="protein sequence ID" value="NMQ19659.1"/>
    <property type="molecule type" value="Genomic_DNA"/>
</dbReference>
<dbReference type="RefSeq" id="WP_169248909.1">
    <property type="nucleotide sequence ID" value="NZ_SPMZ01000029.1"/>
</dbReference>
<dbReference type="InterPro" id="IPR016772">
    <property type="entry name" value="UCP020408"/>
</dbReference>
<gene>
    <name evidence="3" type="ORF">E4P82_10890</name>
</gene>
<dbReference type="Proteomes" id="UP000760480">
    <property type="component" value="Unassembled WGS sequence"/>
</dbReference>
<evidence type="ECO:0000256" key="2">
    <source>
        <dbReference type="SAM" id="Coils"/>
    </source>
</evidence>
<evidence type="ECO:0000313" key="3">
    <source>
        <dbReference type="EMBL" id="NMQ19659.1"/>
    </source>
</evidence>
<sequence length="452" mass="50874">MCESHYTMPKRLQGFKDDTFQSLPPVSRKKFSMGNNSLIGDASLLPAVLPGPQDVTPQLSPVLRKKLWELDQSYHCIVIGTCLSLAELRWLQRRLGGSASVSATDYDLHRAFVGAVRAATPASRLIHKHLDRKYKSAIQQLGKVRTRDELDAYWDTALASGEIAGAFWAVITRSDVPMAMLDRVYGEVHMLSHLSGASVRVDLHELNRLRRHCPALEAQLADARMTARRRLAEQQETIDALHERLTQSLETERQLQAAEARLAMLEEQSLATQLTAEVENLTARLDAEHARAEAAEITIESWKQQASRSIDQNQWLARQLAEMRHERDMLEVTLERLLSPPCAEVSTDAGPDLVGRCVLFVGGRQGQCTYFRELVERRNGRFIHHDGGRKDARARLWDVMQQADAILCPLDCVSHDAVHRIKRFCQRNTKPLVLLSRTSLAAFNRGLNAVVS</sequence>
<feature type="coiled-coil region" evidence="2">
    <location>
        <begin position="224"/>
        <end position="305"/>
    </location>
</feature>
<name>A0ABX1TLW0_9GAMM</name>
<proteinExistence type="inferred from homology"/>
<protein>
    <submittedName>
        <fullName evidence="3">DUF2325 domain-containing protein</fullName>
    </submittedName>
</protein>
<keyword evidence="2" id="KW-0175">Coiled coil</keyword>
<accession>A0ABX1TLW0</accession>
<comment type="similarity">
    <text evidence="1">Belongs to the UPF0751 family.</text>
</comment>
<reference evidence="3 4" key="1">
    <citation type="submission" date="2019-03" db="EMBL/GenBank/DDBJ databases">
        <title>Metabolic reconstructions from genomes of highly enriched 'Candidatus Accumulibacter' and 'Candidatus Competibacter' bioreactor populations.</title>
        <authorList>
            <person name="Annavajhala M.K."/>
            <person name="Welles L."/>
            <person name="Abbas B."/>
            <person name="Sorokin D."/>
            <person name="Park H."/>
            <person name="Van Loosdrecht M."/>
            <person name="Chandran K."/>
        </authorList>
    </citation>
    <scope>NUCLEOTIDE SEQUENCE [LARGE SCALE GENOMIC DNA]</scope>
    <source>
        <strain evidence="3 4">SBR_G</strain>
    </source>
</reference>
<evidence type="ECO:0000256" key="1">
    <source>
        <dbReference type="ARBA" id="ARBA00007189"/>
    </source>
</evidence>
<dbReference type="Pfam" id="PF10087">
    <property type="entry name" value="DUF2325"/>
    <property type="match status" value="1"/>
</dbReference>
<organism evidence="3 4">
    <name type="scientific">Candidatus Competibacter phosphatis</name>
    <dbReference type="NCBI Taxonomy" id="221280"/>
    <lineage>
        <taxon>Bacteria</taxon>
        <taxon>Pseudomonadati</taxon>
        <taxon>Pseudomonadota</taxon>
        <taxon>Gammaproteobacteria</taxon>
        <taxon>Candidatus Competibacteraceae</taxon>
        <taxon>Candidatus Competibacter</taxon>
    </lineage>
</organism>